<feature type="transmembrane region" description="Helical" evidence="9">
    <location>
        <begin position="197"/>
        <end position="220"/>
    </location>
</feature>
<dbReference type="PATRIC" id="fig|134601.6.peg.202"/>
<dbReference type="STRING" id="134601.AFA91_00955"/>
<evidence type="ECO:0000256" key="1">
    <source>
        <dbReference type="ARBA" id="ARBA00004651"/>
    </source>
</evidence>
<keyword evidence="2" id="KW-0813">Transport</keyword>
<feature type="transmembrane region" description="Helical" evidence="9">
    <location>
        <begin position="464"/>
        <end position="488"/>
    </location>
</feature>
<evidence type="ECO:0000256" key="2">
    <source>
        <dbReference type="ARBA" id="ARBA00022448"/>
    </source>
</evidence>
<feature type="transmembrane region" description="Helical" evidence="9">
    <location>
        <begin position="345"/>
        <end position="368"/>
    </location>
</feature>
<feature type="transmembrane region" description="Helical" evidence="9">
    <location>
        <begin position="388"/>
        <end position="415"/>
    </location>
</feature>
<evidence type="ECO:0000256" key="3">
    <source>
        <dbReference type="ARBA" id="ARBA00022475"/>
    </source>
</evidence>
<keyword evidence="6 9" id="KW-0472">Membrane</keyword>
<gene>
    <name evidence="10" type="ORF">AFA91_00955</name>
</gene>
<dbReference type="GO" id="GO:0005886">
    <property type="term" value="C:plasma membrane"/>
    <property type="evidence" value="ECO:0007669"/>
    <property type="project" value="UniProtKB-SubCell"/>
</dbReference>
<comment type="similarity">
    <text evidence="7">Belongs to the GntP permease family.</text>
</comment>
<evidence type="ECO:0000256" key="5">
    <source>
        <dbReference type="ARBA" id="ARBA00022989"/>
    </source>
</evidence>
<keyword evidence="4 9" id="KW-0812">Transmembrane</keyword>
<evidence type="ECO:0000256" key="4">
    <source>
        <dbReference type="ARBA" id="ARBA00022692"/>
    </source>
</evidence>
<feature type="transmembrane region" description="Helical" evidence="9">
    <location>
        <begin position="119"/>
        <end position="152"/>
    </location>
</feature>
<dbReference type="PANTHER" id="PTHR30354">
    <property type="entry name" value="GNT FAMILY GLUCONATE TRANSPORTER"/>
    <property type="match status" value="1"/>
</dbReference>
<dbReference type="EMBL" id="CP012150">
    <property type="protein sequence ID" value="AKS30680.1"/>
    <property type="molecule type" value="Genomic_DNA"/>
</dbReference>
<comment type="subcellular location">
    <subcellularLocation>
        <location evidence="1">Cell membrane</location>
        <topology evidence="1">Multi-pass membrane protein</topology>
    </subcellularLocation>
</comment>
<dbReference type="PANTHER" id="PTHR30354:SF22">
    <property type="entry name" value="HIGH-AFFINITY GLUCONATE TRANSPORTER"/>
    <property type="match status" value="1"/>
</dbReference>
<dbReference type="Pfam" id="PF02447">
    <property type="entry name" value="GntP_permease"/>
    <property type="match status" value="1"/>
</dbReference>
<protein>
    <recommendedName>
        <fullName evidence="12">Gluconate transporter</fullName>
    </recommendedName>
</protein>
<feature type="transmembrane region" description="Helical" evidence="9">
    <location>
        <begin position="49"/>
        <end position="70"/>
    </location>
</feature>
<sequence length="489" mass="49234">MTVAATLAVLAAEDEPTATVGDDLLLTLTIGSVVLIIVLIAWAKLHPLIALIAGSAVLGITSGLGAGATIESFTDGLGGTIGDTGLLIALGAMLGQLLNTSGAATYLVDRFVHAVPPRAIPWAMAGIAFLIGLPLFFEVALVLIFPIIVLVVRRTGMPLLKVAMPALASLSLLNGFLPPHPGPLLAVSAFNADLGRTLLFGIIVAIPTVIIGGPVLGNLLSRWVPSPDVRTLLFGGEAPSTDKDGTGGGSTGSGGTATAVAAPATALKVPGVTATLVTMLLPVVLMLIRAIAELVLPEGNPVRHTAELIGEPTVALFAGCLTAMFTFGLATGLGKQKVGSVMGSGLPLVAGIIMIVGAGGGFKSTLVATGVGDVIADLAHGLGLPTLMLGWLLAALIRIAVGSGTVSIVTTAGLLAPLAAGMSPNQAALMALAIGAGSRFMSHVNDAGFWMVKEFLNLSVKDTFRTWTVMDCTVSVIAGVGVMILGVLV</sequence>
<evidence type="ECO:0008006" key="12">
    <source>
        <dbReference type="Google" id="ProtNLM"/>
    </source>
</evidence>
<dbReference type="InterPro" id="IPR003474">
    <property type="entry name" value="Glcn_transporter"/>
</dbReference>
<feature type="transmembrane region" description="Helical" evidence="9">
    <location>
        <begin position="24"/>
        <end position="42"/>
    </location>
</feature>
<organism evidence="10 11">
    <name type="scientific">Mycolicibacterium goodii</name>
    <name type="common">Mycobacterium goodii</name>
    <dbReference type="NCBI Taxonomy" id="134601"/>
    <lineage>
        <taxon>Bacteria</taxon>
        <taxon>Bacillati</taxon>
        <taxon>Actinomycetota</taxon>
        <taxon>Actinomycetes</taxon>
        <taxon>Mycobacteriales</taxon>
        <taxon>Mycobacteriaceae</taxon>
        <taxon>Mycolicibacterium</taxon>
    </lineage>
</organism>
<dbReference type="AlphaFoldDB" id="A0A0K0WZQ4"/>
<evidence type="ECO:0000256" key="8">
    <source>
        <dbReference type="SAM" id="MobiDB-lite"/>
    </source>
</evidence>
<proteinExistence type="inferred from homology"/>
<feature type="region of interest" description="Disordered" evidence="8">
    <location>
        <begin position="235"/>
        <end position="255"/>
    </location>
</feature>
<reference evidence="10 11" key="1">
    <citation type="submission" date="2015-07" db="EMBL/GenBank/DDBJ databases">
        <title>Complete genome sequence of Mycobacterium goodii X7B, a facultative thermophilic biodesulfurizing bacterium.</title>
        <authorList>
            <person name="Yu B."/>
            <person name="Li F."/>
            <person name="Xu P."/>
        </authorList>
    </citation>
    <scope>NUCLEOTIDE SEQUENCE [LARGE SCALE GENOMIC DNA]</scope>
    <source>
        <strain evidence="10 11">X7B</strain>
    </source>
</reference>
<keyword evidence="5 9" id="KW-1133">Transmembrane helix</keyword>
<dbReference type="NCBIfam" id="TIGR00791">
    <property type="entry name" value="gntP"/>
    <property type="match status" value="1"/>
</dbReference>
<evidence type="ECO:0000256" key="6">
    <source>
        <dbReference type="ARBA" id="ARBA00023136"/>
    </source>
</evidence>
<feature type="compositionally biased region" description="Gly residues" evidence="8">
    <location>
        <begin position="246"/>
        <end position="255"/>
    </location>
</feature>
<dbReference type="Proteomes" id="UP000062255">
    <property type="component" value="Chromosome"/>
</dbReference>
<evidence type="ECO:0000313" key="11">
    <source>
        <dbReference type="Proteomes" id="UP000062255"/>
    </source>
</evidence>
<accession>A0A0K0WZQ4</accession>
<evidence type="ECO:0000313" key="10">
    <source>
        <dbReference type="EMBL" id="AKS30680.1"/>
    </source>
</evidence>
<dbReference type="OrthoDB" id="4325159at2"/>
<dbReference type="KEGG" id="mgo:AFA91_00955"/>
<dbReference type="RefSeq" id="WP_083452692.1">
    <property type="nucleotide sequence ID" value="NZ_CP012150.1"/>
</dbReference>
<evidence type="ECO:0000256" key="9">
    <source>
        <dbReference type="SAM" id="Phobius"/>
    </source>
</evidence>
<feature type="transmembrane region" description="Helical" evidence="9">
    <location>
        <begin position="272"/>
        <end position="292"/>
    </location>
</feature>
<name>A0A0K0WZQ4_MYCGD</name>
<feature type="transmembrane region" description="Helical" evidence="9">
    <location>
        <begin position="312"/>
        <end position="333"/>
    </location>
</feature>
<dbReference type="PIRSF" id="PIRSF002746">
    <property type="entry name" value="Gluconate_transporter"/>
    <property type="match status" value="1"/>
</dbReference>
<keyword evidence="3" id="KW-1003">Cell membrane</keyword>
<dbReference type="GO" id="GO:0015128">
    <property type="term" value="F:gluconate transmembrane transporter activity"/>
    <property type="evidence" value="ECO:0007669"/>
    <property type="project" value="InterPro"/>
</dbReference>
<evidence type="ECO:0000256" key="7">
    <source>
        <dbReference type="ARBA" id="ARBA00049663"/>
    </source>
</evidence>